<feature type="domain" description="Plastocyanin-like" evidence="14">
    <location>
        <begin position="249"/>
        <end position="376"/>
    </location>
</feature>
<dbReference type="PANTHER" id="PTHR11709">
    <property type="entry name" value="MULTI-COPPER OXIDASE"/>
    <property type="match status" value="1"/>
</dbReference>
<dbReference type="HOGENOM" id="CLU_006504_7_2_1"/>
<dbReference type="Proteomes" id="UP000030151">
    <property type="component" value="Unassembled WGS sequence"/>
</dbReference>
<dbReference type="InterPro" id="IPR008972">
    <property type="entry name" value="Cupredoxin"/>
</dbReference>
<evidence type="ECO:0000256" key="8">
    <source>
        <dbReference type="ARBA" id="ARBA00023008"/>
    </source>
</evidence>
<accession>A0A0A1US91</accession>
<sequence length="655" mass="73079">MPHHRASMDPCISAPSRQRNWPRRRSGPPLSRRAYAVALGAFIIGAVCLFLTYFLLTKKSKHLFDPPAPFLKTATSTDAGSASQQDVSNTAVLHPEHHVHRAPTTLHLRWNITLENRAPDGVLKPVYLINGQFPGPVIEVRSGDELVIVVHNGVDQVGHPGIAMHWHGLSMEGSNEMDGVVGLTQCAIQPSQTFTYQFRIAHHQEGTFWYHAHSALQRADGLYGGLIVHRPLQDGGKGDDVLYDYQKEQLLLIGDWYHRTADEVLDWFVDPDHYGLEPAPDSLLLNGRGRFNCSMAVKARPVECQDVQRPILGLLDAQRIRLRVINTGVSAAFGLALSNGVMELITVDGGYPVDKQTPGTKAIGLLYPGERMDMILDRTWEYSHSSGHAISTNLTVELDRENMPLWNFALTRTQSFQMQSTGHGKNAAPTHALPRRRPVDVLNLADVLGQPVEAQLGLGRQPDEQAVLYSTMKIRAANHNRPVGSINHTSWITPDAKAQPLLTLERQEWEAAVPQPTRVHKFDVPWLKESGVDRWVDVVVNNFDDRGHPFHLHGYEFFVVAQARGAGMYRGYNPFDPQSVADAAPLNTHNPLRKDTVYVPSMGYVVMRFPLRNDGLWLLHCHVLWHQAVGMASVIQVGRISESLQQKSRRTCLAA</sequence>
<keyword evidence="13" id="KW-0472">Membrane</keyword>
<evidence type="ECO:0000313" key="18">
    <source>
        <dbReference type="Proteomes" id="UP000030151"/>
    </source>
</evidence>
<name>A0A0A1US91_9HYPO</name>
<dbReference type="PROSITE" id="PS00079">
    <property type="entry name" value="MULTICOPPER_OXIDASE1"/>
    <property type="match status" value="1"/>
</dbReference>
<evidence type="ECO:0000256" key="7">
    <source>
        <dbReference type="ARBA" id="ARBA00023002"/>
    </source>
</evidence>
<evidence type="ECO:0000256" key="1">
    <source>
        <dbReference type="ARBA" id="ARBA00004241"/>
    </source>
</evidence>
<dbReference type="Gene3D" id="2.60.40.420">
    <property type="entry name" value="Cupredoxins - blue copper proteins"/>
    <property type="match status" value="3"/>
</dbReference>
<dbReference type="CDD" id="cd04205">
    <property type="entry name" value="CuRO_2_LCC_like"/>
    <property type="match status" value="1"/>
</dbReference>
<comment type="subcellular location">
    <subcellularLocation>
        <location evidence="1">Cell surface</location>
    </subcellularLocation>
</comment>
<feature type="region of interest" description="Disordered" evidence="12">
    <location>
        <begin position="1"/>
        <end position="27"/>
    </location>
</feature>
<dbReference type="PANTHER" id="PTHR11709:SF394">
    <property type="entry name" value="FI03373P-RELATED"/>
    <property type="match status" value="1"/>
</dbReference>
<dbReference type="Pfam" id="PF00394">
    <property type="entry name" value="Cu-oxidase"/>
    <property type="match status" value="1"/>
</dbReference>
<proteinExistence type="inferred from homology"/>
<dbReference type="AlphaFoldDB" id="A0A0A1US91"/>
<dbReference type="GO" id="GO:0005507">
    <property type="term" value="F:copper ion binding"/>
    <property type="evidence" value="ECO:0007669"/>
    <property type="project" value="InterPro"/>
</dbReference>
<feature type="transmembrane region" description="Helical" evidence="13">
    <location>
        <begin position="34"/>
        <end position="56"/>
    </location>
</feature>
<evidence type="ECO:0000256" key="13">
    <source>
        <dbReference type="SAM" id="Phobius"/>
    </source>
</evidence>
<evidence type="ECO:0000259" key="14">
    <source>
        <dbReference type="Pfam" id="PF00394"/>
    </source>
</evidence>
<evidence type="ECO:0000313" key="17">
    <source>
        <dbReference type="EMBL" id="EXU99113.1"/>
    </source>
</evidence>
<dbReference type="GO" id="GO:0016491">
    <property type="term" value="F:oxidoreductase activity"/>
    <property type="evidence" value="ECO:0007669"/>
    <property type="project" value="UniProtKB-KW"/>
</dbReference>
<feature type="domain" description="Plastocyanin-like" evidence="15">
    <location>
        <begin position="533"/>
        <end position="637"/>
    </location>
</feature>
<evidence type="ECO:0000256" key="4">
    <source>
        <dbReference type="ARBA" id="ARBA00015790"/>
    </source>
</evidence>
<dbReference type="OrthoDB" id="2121828at2759"/>
<dbReference type="InterPro" id="IPR002355">
    <property type="entry name" value="Cu_oxidase_Cu_BS"/>
</dbReference>
<protein>
    <recommendedName>
        <fullName evidence="4">Laccase 1</fullName>
    </recommendedName>
    <alternativeName>
        <fullName evidence="10">Conidial pigment biosynthesis oxidase Mlac1</fullName>
    </alternativeName>
</protein>
<keyword evidence="9" id="KW-0325">Glycoprotein</keyword>
<organism evidence="17 18">
    <name type="scientific">Metarhizium robertsii</name>
    <dbReference type="NCBI Taxonomy" id="568076"/>
    <lineage>
        <taxon>Eukaryota</taxon>
        <taxon>Fungi</taxon>
        <taxon>Dikarya</taxon>
        <taxon>Ascomycota</taxon>
        <taxon>Pezizomycotina</taxon>
        <taxon>Sordariomycetes</taxon>
        <taxon>Hypocreomycetidae</taxon>
        <taxon>Hypocreales</taxon>
        <taxon>Clavicipitaceae</taxon>
        <taxon>Metarhizium</taxon>
    </lineage>
</organism>
<dbReference type="EMBL" id="JELW01000021">
    <property type="protein sequence ID" value="EXU99113.1"/>
    <property type="molecule type" value="Genomic_DNA"/>
</dbReference>
<evidence type="ECO:0000256" key="6">
    <source>
        <dbReference type="ARBA" id="ARBA00022729"/>
    </source>
</evidence>
<dbReference type="Pfam" id="PF07732">
    <property type="entry name" value="Cu-oxidase_3"/>
    <property type="match status" value="1"/>
</dbReference>
<evidence type="ECO:0000259" key="16">
    <source>
        <dbReference type="Pfam" id="PF07732"/>
    </source>
</evidence>
<evidence type="ECO:0000256" key="10">
    <source>
        <dbReference type="ARBA" id="ARBA00030989"/>
    </source>
</evidence>
<dbReference type="InterPro" id="IPR011706">
    <property type="entry name" value="Cu-oxidase_C"/>
</dbReference>
<comment type="similarity">
    <text evidence="3">Belongs to the multicopper oxidase family.</text>
</comment>
<keyword evidence="5" id="KW-0479">Metal-binding</keyword>
<dbReference type="InterPro" id="IPR001117">
    <property type="entry name" value="Cu-oxidase_2nd"/>
</dbReference>
<gene>
    <name evidence="17" type="ORF">X797_007836</name>
</gene>
<dbReference type="InterPro" id="IPR011707">
    <property type="entry name" value="Cu-oxidase-like_N"/>
</dbReference>
<keyword evidence="7" id="KW-0560">Oxidoreductase</keyword>
<dbReference type="SUPFAM" id="SSF49503">
    <property type="entry name" value="Cupredoxins"/>
    <property type="match status" value="3"/>
</dbReference>
<dbReference type="GO" id="GO:0009986">
    <property type="term" value="C:cell surface"/>
    <property type="evidence" value="ECO:0007669"/>
    <property type="project" value="UniProtKB-SubCell"/>
</dbReference>
<evidence type="ECO:0000256" key="3">
    <source>
        <dbReference type="ARBA" id="ARBA00010609"/>
    </source>
</evidence>
<evidence type="ECO:0000256" key="5">
    <source>
        <dbReference type="ARBA" id="ARBA00022723"/>
    </source>
</evidence>
<evidence type="ECO:0000256" key="2">
    <source>
        <dbReference type="ARBA" id="ARBA00004732"/>
    </source>
</evidence>
<comment type="caution">
    <text evidence="17">The sequence shown here is derived from an EMBL/GenBank/DDBJ whole genome shotgun (WGS) entry which is preliminary data.</text>
</comment>
<evidence type="ECO:0000256" key="9">
    <source>
        <dbReference type="ARBA" id="ARBA00023180"/>
    </source>
</evidence>
<keyword evidence="8" id="KW-0186">Copper</keyword>
<dbReference type="CDD" id="cd04206">
    <property type="entry name" value="CuRO_1_LCC_like"/>
    <property type="match status" value="1"/>
</dbReference>
<evidence type="ECO:0000259" key="15">
    <source>
        <dbReference type="Pfam" id="PF07731"/>
    </source>
</evidence>
<dbReference type="CDD" id="cd13910">
    <property type="entry name" value="CuRO_3_MCO_like_4"/>
    <property type="match status" value="1"/>
</dbReference>
<keyword evidence="13" id="KW-1133">Transmembrane helix</keyword>
<evidence type="ECO:0000256" key="11">
    <source>
        <dbReference type="ARBA" id="ARBA00045661"/>
    </source>
</evidence>
<comment type="pathway">
    <text evidence="2">Pigment biosynthesis.</text>
</comment>
<reference evidence="17 18" key="1">
    <citation type="submission" date="2014-02" db="EMBL/GenBank/DDBJ databases">
        <title>The genome sequence of the entomopathogenic fungus Metarhizium robertsii ARSEF 2575.</title>
        <authorList>
            <person name="Giuliano Garisto Donzelli B."/>
            <person name="Roe B.A."/>
            <person name="Macmil S.L."/>
            <person name="Krasnoff S.B."/>
            <person name="Gibson D.M."/>
        </authorList>
    </citation>
    <scope>NUCLEOTIDE SEQUENCE [LARGE SCALE GENOMIC DNA]</scope>
    <source>
        <strain evidence="17 18">ARSEF 2575</strain>
    </source>
</reference>
<dbReference type="PROSITE" id="PS00080">
    <property type="entry name" value="MULTICOPPER_OXIDASE2"/>
    <property type="match status" value="1"/>
</dbReference>
<keyword evidence="6" id="KW-0732">Signal</keyword>
<comment type="function">
    <text evidence="11">Laccase; part of the Pks1 gene cluster that mediates the biosynthesis of an anthraquinone derivative pigment that contributes to conidial pigmentation that provides protection from UV radiation, heat and cold stress. The polyketide synthase Pks1 produces 1-acetyl-2,4,6,8-tetrahydroxy-9,10-anthraquinone though condensation of acetyl-CoA with malonyl-CoA. The dehydratase EthD and the laccase Mlac1 further convert the anthraquinone derivative into the final conidial pigment.</text>
</comment>
<dbReference type="InterPro" id="IPR033138">
    <property type="entry name" value="Cu_oxidase_CS"/>
</dbReference>
<keyword evidence="13" id="KW-0812">Transmembrane</keyword>
<dbReference type="Pfam" id="PF07731">
    <property type="entry name" value="Cu-oxidase_2"/>
    <property type="match status" value="1"/>
</dbReference>
<dbReference type="eggNOG" id="KOG1263">
    <property type="taxonomic scope" value="Eukaryota"/>
</dbReference>
<dbReference type="InterPro" id="IPR045087">
    <property type="entry name" value="Cu-oxidase_fam"/>
</dbReference>
<evidence type="ECO:0000256" key="12">
    <source>
        <dbReference type="SAM" id="MobiDB-lite"/>
    </source>
</evidence>
<feature type="domain" description="Plastocyanin-like" evidence="16">
    <location>
        <begin position="113"/>
        <end position="231"/>
    </location>
</feature>